<keyword evidence="7 9" id="KW-1133">Transmembrane helix</keyword>
<feature type="transmembrane region" description="Helical" evidence="9">
    <location>
        <begin position="20"/>
        <end position="44"/>
    </location>
</feature>
<dbReference type="NCBIfam" id="TIGR01726">
    <property type="entry name" value="HEQRo_perm_3TM"/>
    <property type="match status" value="1"/>
</dbReference>
<keyword evidence="5 9" id="KW-0812">Transmembrane</keyword>
<dbReference type="AlphaFoldDB" id="A0A7W5EYC3"/>
<dbReference type="Proteomes" id="UP000518892">
    <property type="component" value="Unassembled WGS sequence"/>
</dbReference>
<organism evidence="11 12">
    <name type="scientific">Halomonas stenophila</name>
    <dbReference type="NCBI Taxonomy" id="795312"/>
    <lineage>
        <taxon>Bacteria</taxon>
        <taxon>Pseudomonadati</taxon>
        <taxon>Pseudomonadota</taxon>
        <taxon>Gammaproteobacteria</taxon>
        <taxon>Oceanospirillales</taxon>
        <taxon>Halomonadaceae</taxon>
        <taxon>Halomonas</taxon>
    </lineage>
</organism>
<dbReference type="RefSeq" id="WP_183385115.1">
    <property type="nucleotide sequence ID" value="NZ_JACHXR010000014.1"/>
</dbReference>
<dbReference type="GO" id="GO:0043190">
    <property type="term" value="C:ATP-binding cassette (ABC) transporter complex"/>
    <property type="evidence" value="ECO:0007669"/>
    <property type="project" value="InterPro"/>
</dbReference>
<comment type="caution">
    <text evidence="11">The sequence shown here is derived from an EMBL/GenBank/DDBJ whole genome shotgun (WGS) entry which is preliminary data.</text>
</comment>
<evidence type="ECO:0000256" key="8">
    <source>
        <dbReference type="ARBA" id="ARBA00023136"/>
    </source>
</evidence>
<dbReference type="InterPro" id="IPR035906">
    <property type="entry name" value="MetI-like_sf"/>
</dbReference>
<dbReference type="PANTHER" id="PTHR30614">
    <property type="entry name" value="MEMBRANE COMPONENT OF AMINO ACID ABC TRANSPORTER"/>
    <property type="match status" value="1"/>
</dbReference>
<reference evidence="11 12" key="1">
    <citation type="submission" date="2020-08" db="EMBL/GenBank/DDBJ databases">
        <title>Genomic Encyclopedia of Type Strains, Phase III (KMG-III): the genomes of soil and plant-associated and newly described type strains.</title>
        <authorList>
            <person name="Whitman W."/>
        </authorList>
    </citation>
    <scope>NUCLEOTIDE SEQUENCE [LARGE SCALE GENOMIC DNA]</scope>
    <source>
        <strain evidence="11 12">CECT 7744</strain>
    </source>
</reference>
<dbReference type="Gene3D" id="1.10.3720.10">
    <property type="entry name" value="MetI-like"/>
    <property type="match status" value="1"/>
</dbReference>
<evidence type="ECO:0000256" key="4">
    <source>
        <dbReference type="ARBA" id="ARBA00022475"/>
    </source>
</evidence>
<dbReference type="CDD" id="cd06261">
    <property type="entry name" value="TM_PBP2"/>
    <property type="match status" value="1"/>
</dbReference>
<evidence type="ECO:0000256" key="7">
    <source>
        <dbReference type="ARBA" id="ARBA00022989"/>
    </source>
</evidence>
<dbReference type="GO" id="GO:0015184">
    <property type="term" value="F:L-cystine transmembrane transporter activity"/>
    <property type="evidence" value="ECO:0007669"/>
    <property type="project" value="TreeGrafter"/>
</dbReference>
<dbReference type="PANTHER" id="PTHR30614:SF0">
    <property type="entry name" value="L-CYSTINE TRANSPORT SYSTEM PERMEASE PROTEIN TCYL"/>
    <property type="match status" value="1"/>
</dbReference>
<dbReference type="EMBL" id="JACHXR010000014">
    <property type="protein sequence ID" value="MBB3232685.1"/>
    <property type="molecule type" value="Genomic_DNA"/>
</dbReference>
<dbReference type="PROSITE" id="PS50928">
    <property type="entry name" value="ABC_TM1"/>
    <property type="match status" value="1"/>
</dbReference>
<keyword evidence="12" id="KW-1185">Reference proteome</keyword>
<dbReference type="InterPro" id="IPR010065">
    <property type="entry name" value="AA_ABC_transptr_permease_3TM"/>
</dbReference>
<dbReference type="Pfam" id="PF00528">
    <property type="entry name" value="BPD_transp_1"/>
    <property type="match status" value="1"/>
</dbReference>
<evidence type="ECO:0000256" key="2">
    <source>
        <dbReference type="ARBA" id="ARBA00010072"/>
    </source>
</evidence>
<keyword evidence="4" id="KW-1003">Cell membrane</keyword>
<evidence type="ECO:0000313" key="11">
    <source>
        <dbReference type="EMBL" id="MBB3232685.1"/>
    </source>
</evidence>
<dbReference type="InterPro" id="IPR000515">
    <property type="entry name" value="MetI-like"/>
</dbReference>
<proteinExistence type="inferred from homology"/>
<accession>A0A7W5EYC3</accession>
<protein>
    <submittedName>
        <fullName evidence="11">Putative amino-acid transport system permease protein</fullName>
    </submittedName>
</protein>
<evidence type="ECO:0000259" key="10">
    <source>
        <dbReference type="PROSITE" id="PS50928"/>
    </source>
</evidence>
<comment type="subcellular location">
    <subcellularLocation>
        <location evidence="1">Cell inner membrane</location>
        <topology evidence="1">Multi-pass membrane protein</topology>
    </subcellularLocation>
    <subcellularLocation>
        <location evidence="9">Cell membrane</location>
        <topology evidence="9">Multi-pass membrane protein</topology>
    </subcellularLocation>
</comment>
<keyword evidence="3 9" id="KW-0813">Transport</keyword>
<keyword evidence="8 9" id="KW-0472">Membrane</keyword>
<evidence type="ECO:0000256" key="6">
    <source>
        <dbReference type="ARBA" id="ARBA00022970"/>
    </source>
</evidence>
<evidence type="ECO:0000256" key="9">
    <source>
        <dbReference type="RuleBase" id="RU363032"/>
    </source>
</evidence>
<feature type="domain" description="ABC transmembrane type-1" evidence="10">
    <location>
        <begin position="20"/>
        <end position="208"/>
    </location>
</feature>
<dbReference type="SUPFAM" id="SSF161098">
    <property type="entry name" value="MetI-like"/>
    <property type="match status" value="1"/>
</dbReference>
<feature type="transmembrane region" description="Helical" evidence="9">
    <location>
        <begin position="188"/>
        <end position="209"/>
    </location>
</feature>
<evidence type="ECO:0000256" key="1">
    <source>
        <dbReference type="ARBA" id="ARBA00004429"/>
    </source>
</evidence>
<evidence type="ECO:0000256" key="5">
    <source>
        <dbReference type="ARBA" id="ARBA00022692"/>
    </source>
</evidence>
<feature type="transmembrane region" description="Helical" evidence="9">
    <location>
        <begin position="83"/>
        <end position="105"/>
    </location>
</feature>
<evidence type="ECO:0000313" key="12">
    <source>
        <dbReference type="Proteomes" id="UP000518892"/>
    </source>
</evidence>
<feature type="transmembrane region" description="Helical" evidence="9">
    <location>
        <begin position="148"/>
        <end position="168"/>
    </location>
</feature>
<dbReference type="InterPro" id="IPR043429">
    <property type="entry name" value="ArtM/GltK/GlnP/TcyL/YhdX-like"/>
</dbReference>
<sequence>MSVLDFDYMVGLVPILLRYLPLTLAMAAAGMALALVLACGLAVIRVLGIPGLNGVTLLFISFFRGTPLLVQLFLFYYGLPQVLAFLTQIDGITATIMGLTLHFAAYMAESIRAAIVGVDRSQTEAALSIGMTNGQLMRRIVLPQATRVAVPTLMNYFIDMIKATSLAFTLGVTELMGATQKEAAGSFLYFEAFITVAVFYWVIVELLAWCQRRLETRLNEAYRR</sequence>
<comment type="similarity">
    <text evidence="2">Belongs to the binding-protein-dependent transport system permease family. HisMQ subfamily.</text>
</comment>
<evidence type="ECO:0000256" key="3">
    <source>
        <dbReference type="ARBA" id="ARBA00022448"/>
    </source>
</evidence>
<gene>
    <name evidence="11" type="ORF">FHR97_003558</name>
</gene>
<name>A0A7W5EYC3_9GAMM</name>
<keyword evidence="6" id="KW-0029">Amino-acid transport</keyword>